<reference evidence="1" key="1">
    <citation type="journal article" date="2015" name="Nature">
        <title>Complex archaea that bridge the gap between prokaryotes and eukaryotes.</title>
        <authorList>
            <person name="Spang A."/>
            <person name="Saw J.H."/>
            <person name="Jorgensen S.L."/>
            <person name="Zaremba-Niedzwiedzka K."/>
            <person name="Martijn J."/>
            <person name="Lind A.E."/>
            <person name="van Eijk R."/>
            <person name="Schleper C."/>
            <person name="Guy L."/>
            <person name="Ettema T.J."/>
        </authorList>
    </citation>
    <scope>NUCLEOTIDE SEQUENCE</scope>
</reference>
<protein>
    <submittedName>
        <fullName evidence="1">Uncharacterized protein</fullName>
    </submittedName>
</protein>
<proteinExistence type="predicted"/>
<comment type="caution">
    <text evidence="1">The sequence shown here is derived from an EMBL/GenBank/DDBJ whole genome shotgun (WGS) entry which is preliminary data.</text>
</comment>
<dbReference type="AlphaFoldDB" id="A0A0F9MSE1"/>
<accession>A0A0F9MSE1</accession>
<evidence type="ECO:0000313" key="1">
    <source>
        <dbReference type="EMBL" id="KKN10220.1"/>
    </source>
</evidence>
<gene>
    <name evidence="1" type="ORF">LCGC14_1038760</name>
</gene>
<sequence length="56" mass="6357">MITKEDLNSQLCLLQGNMLFAFSSFFAGDITQAREMTAQAKRASEDLQEMIEKLEL</sequence>
<dbReference type="EMBL" id="LAZR01004264">
    <property type="protein sequence ID" value="KKN10220.1"/>
    <property type="molecule type" value="Genomic_DNA"/>
</dbReference>
<organism evidence="1">
    <name type="scientific">marine sediment metagenome</name>
    <dbReference type="NCBI Taxonomy" id="412755"/>
    <lineage>
        <taxon>unclassified sequences</taxon>
        <taxon>metagenomes</taxon>
        <taxon>ecological metagenomes</taxon>
    </lineage>
</organism>
<name>A0A0F9MSE1_9ZZZZ</name>